<proteinExistence type="inferred from homology"/>
<evidence type="ECO:0000256" key="4">
    <source>
        <dbReference type="ARBA" id="ARBA00022490"/>
    </source>
</evidence>
<name>A0AAV5U2F1_9BILA</name>
<dbReference type="GO" id="GO:0008380">
    <property type="term" value="P:RNA splicing"/>
    <property type="evidence" value="ECO:0007669"/>
    <property type="project" value="UniProtKB-KW"/>
</dbReference>
<evidence type="ECO:0000256" key="5">
    <source>
        <dbReference type="ARBA" id="ARBA00022664"/>
    </source>
</evidence>
<comment type="subcellular location">
    <subcellularLocation>
        <location evidence="1">Cytoplasm</location>
    </subcellularLocation>
</comment>
<gene>
    <name evidence="9" type="ORF">PENTCL1PPCAC_22549</name>
</gene>
<dbReference type="GO" id="GO:0008017">
    <property type="term" value="F:microtubule binding"/>
    <property type="evidence" value="ECO:0007669"/>
    <property type="project" value="TreeGrafter"/>
</dbReference>
<organism evidence="9 10">
    <name type="scientific">Pristionchus entomophagus</name>
    <dbReference type="NCBI Taxonomy" id="358040"/>
    <lineage>
        <taxon>Eukaryota</taxon>
        <taxon>Metazoa</taxon>
        <taxon>Ecdysozoa</taxon>
        <taxon>Nematoda</taxon>
        <taxon>Chromadorea</taxon>
        <taxon>Rhabditida</taxon>
        <taxon>Rhabditina</taxon>
        <taxon>Diplogasteromorpha</taxon>
        <taxon>Diplogasteroidea</taxon>
        <taxon>Neodiplogasteridae</taxon>
        <taxon>Pristionchus</taxon>
    </lineage>
</organism>
<dbReference type="GO" id="GO:0030425">
    <property type="term" value="C:dendrite"/>
    <property type="evidence" value="ECO:0007669"/>
    <property type="project" value="TreeGrafter"/>
</dbReference>
<evidence type="ECO:0000256" key="7">
    <source>
        <dbReference type="ARBA" id="ARBA00023187"/>
    </source>
</evidence>
<evidence type="ECO:0000313" key="9">
    <source>
        <dbReference type="EMBL" id="GMT00375.1"/>
    </source>
</evidence>
<dbReference type="EMBL" id="BTSX01000005">
    <property type="protein sequence ID" value="GMT00375.1"/>
    <property type="molecule type" value="Genomic_DNA"/>
</dbReference>
<evidence type="ECO:0000313" key="10">
    <source>
        <dbReference type="Proteomes" id="UP001432027"/>
    </source>
</evidence>
<comment type="caution">
    <text evidence="9">The sequence shown here is derived from an EMBL/GenBank/DDBJ whole genome shotgun (WGS) entry which is preliminary data.</text>
</comment>
<protein>
    <recommendedName>
        <fullName evidence="3">Cysteine-rich PDZ-binding protein</fullName>
    </recommendedName>
    <alternativeName>
        <fullName evidence="8">Cysteine-rich interactor of PDZ three</fullName>
    </alternativeName>
</protein>
<dbReference type="PANTHER" id="PTHR11805">
    <property type="entry name" value="CYSTEINE-RICH PDZ-BINDING PROTEIN"/>
    <property type="match status" value="1"/>
</dbReference>
<keyword evidence="7" id="KW-0508">mRNA splicing</keyword>
<dbReference type="Pfam" id="PF10235">
    <property type="entry name" value="Cript"/>
    <property type="match status" value="1"/>
</dbReference>
<dbReference type="InterPro" id="IPR019367">
    <property type="entry name" value="PDZ-binding_CRIPT"/>
</dbReference>
<dbReference type="GO" id="GO:0005681">
    <property type="term" value="C:spliceosomal complex"/>
    <property type="evidence" value="ECO:0007669"/>
    <property type="project" value="UniProtKB-KW"/>
</dbReference>
<dbReference type="GO" id="GO:0006397">
    <property type="term" value="P:mRNA processing"/>
    <property type="evidence" value="ECO:0007669"/>
    <property type="project" value="UniProtKB-KW"/>
</dbReference>
<keyword evidence="4" id="KW-0963">Cytoplasm</keyword>
<dbReference type="GO" id="GO:0030165">
    <property type="term" value="F:PDZ domain binding"/>
    <property type="evidence" value="ECO:0007669"/>
    <property type="project" value="TreeGrafter"/>
</dbReference>
<dbReference type="GO" id="GO:0005737">
    <property type="term" value="C:cytoplasm"/>
    <property type="evidence" value="ECO:0007669"/>
    <property type="project" value="UniProtKB-SubCell"/>
</dbReference>
<keyword evidence="5" id="KW-0507">mRNA processing</keyword>
<reference evidence="9" key="1">
    <citation type="submission" date="2023-10" db="EMBL/GenBank/DDBJ databases">
        <title>Genome assembly of Pristionchus species.</title>
        <authorList>
            <person name="Yoshida K."/>
            <person name="Sommer R.J."/>
        </authorList>
    </citation>
    <scope>NUCLEOTIDE SEQUENCE</scope>
    <source>
        <strain evidence="9">RS0144</strain>
    </source>
</reference>
<evidence type="ECO:0000256" key="8">
    <source>
        <dbReference type="ARBA" id="ARBA00032518"/>
    </source>
</evidence>
<evidence type="ECO:0000256" key="2">
    <source>
        <dbReference type="ARBA" id="ARBA00009021"/>
    </source>
</evidence>
<dbReference type="Proteomes" id="UP001432027">
    <property type="component" value="Unassembled WGS sequence"/>
</dbReference>
<dbReference type="GO" id="GO:0031122">
    <property type="term" value="P:cytoplasmic microtubule organization"/>
    <property type="evidence" value="ECO:0007669"/>
    <property type="project" value="TreeGrafter"/>
</dbReference>
<evidence type="ECO:0000256" key="1">
    <source>
        <dbReference type="ARBA" id="ARBA00004496"/>
    </source>
</evidence>
<dbReference type="AlphaFoldDB" id="A0AAV5U2F1"/>
<evidence type="ECO:0000256" key="3">
    <source>
        <dbReference type="ARBA" id="ARBA00018615"/>
    </source>
</evidence>
<evidence type="ECO:0000256" key="6">
    <source>
        <dbReference type="ARBA" id="ARBA00022728"/>
    </source>
</evidence>
<keyword evidence="10" id="KW-1185">Reference proteome</keyword>
<dbReference type="PANTHER" id="PTHR11805:SF1">
    <property type="entry name" value="CYSTEINE-RICH PDZ-BINDING PROTEIN"/>
    <property type="match status" value="1"/>
</dbReference>
<feature type="non-terminal residue" evidence="9">
    <location>
        <position position="1"/>
    </location>
</feature>
<sequence length="109" mass="12067">DLSGSINPVSVMVCDSCQKKLVKIVGVDPYRNKQHNKLQGVSKKPIPAQNKLIGQNKKTDLVTKKCRICKCNCHQPGCHYCQNCAYQKGICAMCGKKIIDTKCLKQTSV</sequence>
<accession>A0AAV5U2F1</accession>
<keyword evidence="6" id="KW-0747">Spliceosome</keyword>
<comment type="similarity">
    <text evidence="2">Belongs to the CRIPT family.</text>
</comment>